<reference evidence="1" key="1">
    <citation type="submission" date="2022-08" db="EMBL/GenBank/DDBJ databases">
        <title>Genome Sequence of Lecanicillium fungicola.</title>
        <authorList>
            <person name="Buettner E."/>
        </authorList>
    </citation>
    <scope>NUCLEOTIDE SEQUENCE</scope>
    <source>
        <strain evidence="1">Babe33</strain>
    </source>
</reference>
<dbReference type="EMBL" id="JANJQO010000539">
    <property type="protein sequence ID" value="KAJ2976799.1"/>
    <property type="molecule type" value="Genomic_DNA"/>
</dbReference>
<sequence length="649" mass="72330">MDKVNETRSKDEQMKPCDCFDLICGTSTGGLIALMLGRLEFVRTVEKAIQEYNLLAGKIFRRGKAFKWYARYDHKPLEQSIQNIIELSPLALDKTANLVDDDRRCKSFVVTTNLMKHSPKAILLRAYGMGLDEDEDDLSNIGRPWTIWEAGRATSAAPTFFSAHKADNGFQYSDGGTIANNPTELGYQEARRLWPGRDVDLILSIGTGREKDLTVPNATHEYLGPKAKIARLIFGKRRFLKLQMALYGAMAMTSTERVHKRVAENIKAHLSRDKGSTAATDSEIYIRLNVEDEGSTVPLDAFDKMQALAELSHEYMRDQAQLCTQIVSTLLDRNLDDQRRFTLPPAPSALADDFDDHTLFFQNLLKQVQKGDLKMVEELVTKPDASTLKAKNWFTALWWAAYNGNEAIVELLLQEGAPVDKKDSDGLTALWWAAYKGNEAIVKLLLSNGSRVDTKDKNGRTELWCGVRLGNKTIVELLLSNRAAVDIKDNKGRTPLWWAIVKENEAIITLLLNHGAVVNAKDDHGRTPLWWAAFIGNEAIITLLLNHGAAIDTKDDEGETPLWWAVLRGIEAIVSLLLDNGAMVDMKDDNGKTPLLLAAYNGNEAMVSLLLNKGATVDIEDKNGHTALWYAIHQGNEAVVKLLRQKGAS</sequence>
<dbReference type="Proteomes" id="UP001143910">
    <property type="component" value="Unassembled WGS sequence"/>
</dbReference>
<keyword evidence="2" id="KW-1185">Reference proteome</keyword>
<organism evidence="1 2">
    <name type="scientific">Zarea fungicola</name>
    <dbReference type="NCBI Taxonomy" id="93591"/>
    <lineage>
        <taxon>Eukaryota</taxon>
        <taxon>Fungi</taxon>
        <taxon>Dikarya</taxon>
        <taxon>Ascomycota</taxon>
        <taxon>Pezizomycotina</taxon>
        <taxon>Sordariomycetes</taxon>
        <taxon>Hypocreomycetidae</taxon>
        <taxon>Hypocreales</taxon>
        <taxon>Cordycipitaceae</taxon>
        <taxon>Zarea</taxon>
    </lineage>
</organism>
<evidence type="ECO:0000313" key="1">
    <source>
        <dbReference type="EMBL" id="KAJ2976799.1"/>
    </source>
</evidence>
<comment type="caution">
    <text evidence="1">The sequence shown here is derived from an EMBL/GenBank/DDBJ whole genome shotgun (WGS) entry which is preliminary data.</text>
</comment>
<protein>
    <submittedName>
        <fullName evidence="1">Uncharacterized protein</fullName>
    </submittedName>
</protein>
<name>A0ACC1NCL3_9HYPO</name>
<accession>A0ACC1NCL3</accession>
<gene>
    <name evidence="1" type="ORF">NQ176_g4736</name>
</gene>
<evidence type="ECO:0000313" key="2">
    <source>
        <dbReference type="Proteomes" id="UP001143910"/>
    </source>
</evidence>
<proteinExistence type="predicted"/>